<evidence type="ECO:0000313" key="2">
    <source>
        <dbReference type="Proteomes" id="UP000578091"/>
    </source>
</evidence>
<dbReference type="EMBL" id="JACCKA010000031">
    <property type="protein sequence ID" value="NZA25687.1"/>
    <property type="molecule type" value="Genomic_DNA"/>
</dbReference>
<protein>
    <submittedName>
        <fullName evidence="1">Uncharacterized protein</fullName>
    </submittedName>
</protein>
<evidence type="ECO:0000313" key="1">
    <source>
        <dbReference type="EMBL" id="NZA25687.1"/>
    </source>
</evidence>
<accession>A0A853JAJ2</accession>
<name>A0A853JAJ2_9GAMM</name>
<proteinExistence type="predicted"/>
<gene>
    <name evidence="1" type="ORF">H0E84_04770</name>
</gene>
<comment type="caution">
    <text evidence="1">The sequence shown here is derived from an EMBL/GenBank/DDBJ whole genome shotgun (WGS) entry which is preliminary data.</text>
</comment>
<reference evidence="1 2" key="1">
    <citation type="submission" date="2020-07" db="EMBL/GenBank/DDBJ databases">
        <title>Luteimonas sp. SJ-92.</title>
        <authorList>
            <person name="Huang X.-X."/>
            <person name="Xu L."/>
            <person name="Sun J.-Q."/>
        </authorList>
    </citation>
    <scope>NUCLEOTIDE SEQUENCE [LARGE SCALE GENOMIC DNA]</scope>
    <source>
        <strain evidence="1 2">SJ-92</strain>
    </source>
</reference>
<dbReference type="RefSeq" id="WP_180677492.1">
    <property type="nucleotide sequence ID" value="NZ_JACCKA010000031.1"/>
</dbReference>
<dbReference type="AlphaFoldDB" id="A0A853JAJ2"/>
<keyword evidence="2" id="KW-1185">Reference proteome</keyword>
<sequence>MLYIVYLEASALPGPIDPAGMLELAPGLFLTETGQTRSQLYHDVKRRFRPDRLLVAPLADAPKFKGMAAGALAWVRSRARRPE</sequence>
<organism evidence="1 2">
    <name type="scientific">Luteimonas salinisoli</name>
    <dbReference type="NCBI Taxonomy" id="2752307"/>
    <lineage>
        <taxon>Bacteria</taxon>
        <taxon>Pseudomonadati</taxon>
        <taxon>Pseudomonadota</taxon>
        <taxon>Gammaproteobacteria</taxon>
        <taxon>Lysobacterales</taxon>
        <taxon>Lysobacteraceae</taxon>
        <taxon>Luteimonas</taxon>
    </lineage>
</organism>
<dbReference type="Proteomes" id="UP000578091">
    <property type="component" value="Unassembled WGS sequence"/>
</dbReference>